<gene>
    <name evidence="1" type="primary">yqeC</name>
    <name evidence="1" type="ORF">PBV87_16130</name>
</gene>
<dbReference type="InterPro" id="IPR036052">
    <property type="entry name" value="TrpB-like_PALP_sf"/>
</dbReference>
<sequence length="240" mass="26624">MKKLIECLEINPGVTTFVGGGGKTSSIFQVAKELQAQNKSVIVTTTTKMYYPTKEQAKIVLINPAKEQIREALMQNTLIVIGQSHEEGKITSVSDEQIEMMEQLAEYVLVEGDGSKHLPIKVPGEHEPVIPKSTQKVVIVVGMKALNVPLESCCFRKERAMALLEVQASHLISEMDIITLITSKVGLQKGIDEKAQTILINQIDLIEAKVLECFSQCLKENYKDTIVLAAINQGYWKQVQ</sequence>
<organism evidence="1 2">
    <name type="scientific">Holtiella tumoricola</name>
    <dbReference type="NCBI Taxonomy" id="3018743"/>
    <lineage>
        <taxon>Bacteria</taxon>
        <taxon>Bacillati</taxon>
        <taxon>Bacillota</taxon>
        <taxon>Clostridia</taxon>
        <taxon>Lachnospirales</taxon>
        <taxon>Cellulosilyticaceae</taxon>
        <taxon>Holtiella</taxon>
    </lineage>
</organism>
<protein>
    <submittedName>
        <fullName evidence="1">Selenium cofactor biosynthesis protein YqeC</fullName>
    </submittedName>
</protein>
<proteinExistence type="predicted"/>
<keyword evidence="2" id="KW-1185">Reference proteome</keyword>
<dbReference type="GO" id="GO:1901605">
    <property type="term" value="P:alpha-amino acid metabolic process"/>
    <property type="evidence" value="ECO:0007669"/>
    <property type="project" value="UniProtKB-ARBA"/>
</dbReference>
<dbReference type="InterPro" id="IPR017587">
    <property type="entry name" value="YqeC"/>
</dbReference>
<dbReference type="Proteomes" id="UP001169242">
    <property type="component" value="Unassembled WGS sequence"/>
</dbReference>
<dbReference type="NCBIfam" id="TIGR03172">
    <property type="entry name" value="selenium cofactor biosynthesis protein YqeC"/>
    <property type="match status" value="1"/>
</dbReference>
<comment type="caution">
    <text evidence="1">The sequence shown here is derived from an EMBL/GenBank/DDBJ whole genome shotgun (WGS) entry which is preliminary data.</text>
</comment>
<dbReference type="EMBL" id="JAQIFT010000058">
    <property type="protein sequence ID" value="MDA3733005.1"/>
    <property type="molecule type" value="Genomic_DNA"/>
</dbReference>
<name>A0AA42DPW2_9FIRM</name>
<dbReference type="AlphaFoldDB" id="A0AA42DPW2"/>
<accession>A0AA42DPW2</accession>
<dbReference type="Pfam" id="PF19842">
    <property type="entry name" value="YqeC"/>
    <property type="match status" value="1"/>
</dbReference>
<reference evidence="1" key="1">
    <citation type="journal article" date="2023" name="Int. J. Syst. Evol. Microbiol.">
        <title>&lt;i&gt;Holtiella tumoricola&lt;/i&gt; gen. nov. sp. nov., isolated from a human clinical sample.</title>
        <authorList>
            <person name="Allen-Vercoe E."/>
            <person name="Daigneault M.C."/>
            <person name="Vancuren S.J."/>
            <person name="Cochrane K."/>
            <person name="O'Neal L.L."/>
            <person name="Sankaranarayanan K."/>
            <person name="Lawson P.A."/>
        </authorList>
    </citation>
    <scope>NUCLEOTIDE SEQUENCE</scope>
    <source>
        <strain evidence="1">CC70A</strain>
    </source>
</reference>
<evidence type="ECO:0000313" key="1">
    <source>
        <dbReference type="EMBL" id="MDA3733005.1"/>
    </source>
</evidence>
<evidence type="ECO:0000313" key="2">
    <source>
        <dbReference type="Proteomes" id="UP001169242"/>
    </source>
</evidence>
<dbReference type="RefSeq" id="WP_271012945.1">
    <property type="nucleotide sequence ID" value="NZ_JAQIFT010000058.1"/>
</dbReference>
<dbReference type="Gene3D" id="3.40.50.1100">
    <property type="match status" value="1"/>
</dbReference>